<name>A0AAD7RKQ5_9TELE</name>
<evidence type="ECO:0000313" key="1">
    <source>
        <dbReference type="EMBL" id="KAJ8386086.1"/>
    </source>
</evidence>
<dbReference type="AlphaFoldDB" id="A0AAD7RKQ5"/>
<evidence type="ECO:0000313" key="2">
    <source>
        <dbReference type="Proteomes" id="UP001221898"/>
    </source>
</evidence>
<gene>
    <name evidence="1" type="ORF">AAFF_G00176800</name>
</gene>
<protein>
    <submittedName>
        <fullName evidence="1">Uncharacterized protein</fullName>
    </submittedName>
</protein>
<reference evidence="1" key="1">
    <citation type="journal article" date="2023" name="Science">
        <title>Genome structures resolve the early diversification of teleost fishes.</title>
        <authorList>
            <person name="Parey E."/>
            <person name="Louis A."/>
            <person name="Montfort J."/>
            <person name="Bouchez O."/>
            <person name="Roques C."/>
            <person name="Iampietro C."/>
            <person name="Lluch J."/>
            <person name="Castinel A."/>
            <person name="Donnadieu C."/>
            <person name="Desvignes T."/>
            <person name="Floi Bucao C."/>
            <person name="Jouanno E."/>
            <person name="Wen M."/>
            <person name="Mejri S."/>
            <person name="Dirks R."/>
            <person name="Jansen H."/>
            <person name="Henkel C."/>
            <person name="Chen W.J."/>
            <person name="Zahm M."/>
            <person name="Cabau C."/>
            <person name="Klopp C."/>
            <person name="Thompson A.W."/>
            <person name="Robinson-Rechavi M."/>
            <person name="Braasch I."/>
            <person name="Lecointre G."/>
            <person name="Bobe J."/>
            <person name="Postlethwait J.H."/>
            <person name="Berthelot C."/>
            <person name="Roest Crollius H."/>
            <person name="Guiguen Y."/>
        </authorList>
    </citation>
    <scope>NUCLEOTIDE SEQUENCE</scope>
    <source>
        <strain evidence="1">NC1722</strain>
    </source>
</reference>
<dbReference type="EMBL" id="JAINUG010000235">
    <property type="protein sequence ID" value="KAJ8386086.1"/>
    <property type="molecule type" value="Genomic_DNA"/>
</dbReference>
<proteinExistence type="predicted"/>
<organism evidence="1 2">
    <name type="scientific">Aldrovandia affinis</name>
    <dbReference type="NCBI Taxonomy" id="143900"/>
    <lineage>
        <taxon>Eukaryota</taxon>
        <taxon>Metazoa</taxon>
        <taxon>Chordata</taxon>
        <taxon>Craniata</taxon>
        <taxon>Vertebrata</taxon>
        <taxon>Euteleostomi</taxon>
        <taxon>Actinopterygii</taxon>
        <taxon>Neopterygii</taxon>
        <taxon>Teleostei</taxon>
        <taxon>Notacanthiformes</taxon>
        <taxon>Halosauridae</taxon>
        <taxon>Aldrovandia</taxon>
    </lineage>
</organism>
<accession>A0AAD7RKQ5</accession>
<keyword evidence="2" id="KW-1185">Reference proteome</keyword>
<comment type="caution">
    <text evidence="1">The sequence shown here is derived from an EMBL/GenBank/DDBJ whole genome shotgun (WGS) entry which is preliminary data.</text>
</comment>
<sequence length="132" mass="15013">MLLQRDQFPHRQLPVVDQELIMQQQSQRVANRPYSMKSKTPSGRTAVPPSILPGDLVYLFGDRNKSKTRDRYLVSGIDGAWCSIQKFTGSQLRCTSYRVRLSDCYKVEGLLVGSDLLNDRLSSDEDSDDFLP</sequence>
<dbReference type="Proteomes" id="UP001221898">
    <property type="component" value="Unassembled WGS sequence"/>
</dbReference>